<gene>
    <name evidence="1" type="ORF">K431DRAFT_298010</name>
</gene>
<evidence type="ECO:0000313" key="1">
    <source>
        <dbReference type="EMBL" id="KAF2717220.1"/>
    </source>
</evidence>
<comment type="caution">
    <text evidence="1">The sequence shown here is derived from an EMBL/GenBank/DDBJ whole genome shotgun (WGS) entry which is preliminary data.</text>
</comment>
<name>A0A9P4Q0H6_9PEZI</name>
<organism evidence="1 2">
    <name type="scientific">Polychaeton citri CBS 116435</name>
    <dbReference type="NCBI Taxonomy" id="1314669"/>
    <lineage>
        <taxon>Eukaryota</taxon>
        <taxon>Fungi</taxon>
        <taxon>Dikarya</taxon>
        <taxon>Ascomycota</taxon>
        <taxon>Pezizomycotina</taxon>
        <taxon>Dothideomycetes</taxon>
        <taxon>Dothideomycetidae</taxon>
        <taxon>Capnodiales</taxon>
        <taxon>Capnodiaceae</taxon>
        <taxon>Polychaeton</taxon>
    </lineage>
</organism>
<dbReference type="EMBL" id="MU003849">
    <property type="protein sequence ID" value="KAF2717220.1"/>
    <property type="molecule type" value="Genomic_DNA"/>
</dbReference>
<dbReference type="AlphaFoldDB" id="A0A9P4Q0H6"/>
<sequence>MVSGTQSLSTYALRTNARGNPIQREPVIDILASPPNPSLSAFQIVTPKSPGPDSSPDPIADGSSLCKTGLTFDSPIHQLENDQYASYATDLGAAIARWTRVCFVSPTNRNLQRYADNDTTLKSKEVRRPPDVV</sequence>
<protein>
    <submittedName>
        <fullName evidence="1">Uncharacterized protein</fullName>
    </submittedName>
</protein>
<accession>A0A9P4Q0H6</accession>
<keyword evidence="2" id="KW-1185">Reference proteome</keyword>
<reference evidence="1" key="1">
    <citation type="journal article" date="2020" name="Stud. Mycol.">
        <title>101 Dothideomycetes genomes: a test case for predicting lifestyles and emergence of pathogens.</title>
        <authorList>
            <person name="Haridas S."/>
            <person name="Albert R."/>
            <person name="Binder M."/>
            <person name="Bloem J."/>
            <person name="Labutti K."/>
            <person name="Salamov A."/>
            <person name="Andreopoulos B."/>
            <person name="Baker S."/>
            <person name="Barry K."/>
            <person name="Bills G."/>
            <person name="Bluhm B."/>
            <person name="Cannon C."/>
            <person name="Castanera R."/>
            <person name="Culley D."/>
            <person name="Daum C."/>
            <person name="Ezra D."/>
            <person name="Gonzalez J."/>
            <person name="Henrissat B."/>
            <person name="Kuo A."/>
            <person name="Liang C."/>
            <person name="Lipzen A."/>
            <person name="Lutzoni F."/>
            <person name="Magnuson J."/>
            <person name="Mondo S."/>
            <person name="Nolan M."/>
            <person name="Ohm R."/>
            <person name="Pangilinan J."/>
            <person name="Park H.-J."/>
            <person name="Ramirez L."/>
            <person name="Alfaro M."/>
            <person name="Sun H."/>
            <person name="Tritt A."/>
            <person name="Yoshinaga Y."/>
            <person name="Zwiers L.-H."/>
            <person name="Turgeon B."/>
            <person name="Goodwin S."/>
            <person name="Spatafora J."/>
            <person name="Crous P."/>
            <person name="Grigoriev I."/>
        </authorList>
    </citation>
    <scope>NUCLEOTIDE SEQUENCE</scope>
    <source>
        <strain evidence="1">CBS 116435</strain>
    </source>
</reference>
<dbReference type="Proteomes" id="UP000799441">
    <property type="component" value="Unassembled WGS sequence"/>
</dbReference>
<proteinExistence type="predicted"/>
<evidence type="ECO:0000313" key="2">
    <source>
        <dbReference type="Proteomes" id="UP000799441"/>
    </source>
</evidence>